<comment type="similarity">
    <text evidence="1 2">Belongs to the enoyl-CoA hydratase/isomerase family.</text>
</comment>
<dbReference type="PANTHER" id="PTHR43802:SF1">
    <property type="entry name" value="IP11341P-RELATED"/>
    <property type="match status" value="1"/>
</dbReference>
<dbReference type="OrthoDB" id="448450at2759"/>
<dbReference type="CDD" id="cd06558">
    <property type="entry name" value="crotonase-like"/>
    <property type="match status" value="1"/>
</dbReference>
<dbReference type="InterPro" id="IPR001753">
    <property type="entry name" value="Enoyl-CoA_hydra/iso"/>
</dbReference>
<evidence type="ECO:0000256" key="1">
    <source>
        <dbReference type="ARBA" id="ARBA00005254"/>
    </source>
</evidence>
<dbReference type="GO" id="GO:0016853">
    <property type="term" value="F:isomerase activity"/>
    <property type="evidence" value="ECO:0007669"/>
    <property type="project" value="UniProtKB-KW"/>
</dbReference>
<organism evidence="3 4">
    <name type="scientific">Ancylostoma caninum</name>
    <name type="common">Dog hookworm</name>
    <dbReference type="NCBI Taxonomy" id="29170"/>
    <lineage>
        <taxon>Eukaryota</taxon>
        <taxon>Metazoa</taxon>
        <taxon>Ecdysozoa</taxon>
        <taxon>Nematoda</taxon>
        <taxon>Chromadorea</taxon>
        <taxon>Rhabditida</taxon>
        <taxon>Rhabditina</taxon>
        <taxon>Rhabditomorpha</taxon>
        <taxon>Strongyloidea</taxon>
        <taxon>Ancylostomatidae</taxon>
        <taxon>Ancylostomatinae</taxon>
        <taxon>Ancylostoma</taxon>
    </lineage>
</organism>
<dbReference type="Gene3D" id="1.10.287.2460">
    <property type="match status" value="1"/>
</dbReference>
<dbReference type="PROSITE" id="PS00166">
    <property type="entry name" value="ENOYL_COA_HYDRATASE"/>
    <property type="match status" value="1"/>
</dbReference>
<dbReference type="Proteomes" id="UP000252519">
    <property type="component" value="Unassembled WGS sequence"/>
</dbReference>
<dbReference type="AlphaFoldDB" id="A0A368GEJ2"/>
<dbReference type="PANTHER" id="PTHR43802">
    <property type="entry name" value="ENOYL-COA HYDRATASE"/>
    <property type="match status" value="1"/>
</dbReference>
<accession>A0A368GEJ2</accession>
<evidence type="ECO:0000313" key="4">
    <source>
        <dbReference type="Proteomes" id="UP000252519"/>
    </source>
</evidence>
<dbReference type="SUPFAM" id="SSF52096">
    <property type="entry name" value="ClpP/crotonase"/>
    <property type="match status" value="1"/>
</dbReference>
<sequence>MATSFLLNVRLDSGILYIGINRPEKKNCVNHATAKQLVAAFERFNGDPKVKIGILYGEGNNFCSGYDLSEVSTLTSTKFDADFPQKYRYMGPSIMELKKPLIAAIEGYAVAGGLELSLMADIRLCSRSAVFGVFCRRVGVPLIDGGTVRLPRIIGLGRSLDMTITGRAITAEEALHWGLVTKVVDDGEALSAASELARQIIKHPYNCMLADRRSMLNSLDATEKDAYAFELSSLSVLPDAIQSAAQFIKENKKKKSKI</sequence>
<keyword evidence="4" id="KW-1185">Reference proteome</keyword>
<evidence type="ECO:0000313" key="3">
    <source>
        <dbReference type="EMBL" id="RCN42806.1"/>
    </source>
</evidence>
<reference evidence="3 4" key="1">
    <citation type="submission" date="2014-10" db="EMBL/GenBank/DDBJ databases">
        <title>Draft genome of the hookworm Ancylostoma caninum.</title>
        <authorList>
            <person name="Mitreva M."/>
        </authorList>
    </citation>
    <scope>NUCLEOTIDE SEQUENCE [LARGE SCALE GENOMIC DNA]</scope>
    <source>
        <strain evidence="3 4">Baltimore</strain>
    </source>
</reference>
<dbReference type="InterPro" id="IPR018376">
    <property type="entry name" value="Enoyl-CoA_hyd/isom_CS"/>
</dbReference>
<dbReference type="STRING" id="29170.A0A368GEJ2"/>
<dbReference type="InterPro" id="IPR029045">
    <property type="entry name" value="ClpP/crotonase-like_dom_sf"/>
</dbReference>
<comment type="caution">
    <text evidence="3">The sequence shown here is derived from an EMBL/GenBank/DDBJ whole genome shotgun (WGS) entry which is preliminary data.</text>
</comment>
<dbReference type="Pfam" id="PF00378">
    <property type="entry name" value="ECH_1"/>
    <property type="match status" value="1"/>
</dbReference>
<evidence type="ECO:0000256" key="2">
    <source>
        <dbReference type="RuleBase" id="RU003707"/>
    </source>
</evidence>
<proteinExistence type="inferred from homology"/>
<dbReference type="NCBIfam" id="NF006108">
    <property type="entry name" value="PRK08259.1"/>
    <property type="match status" value="1"/>
</dbReference>
<gene>
    <name evidence="3" type="ORF">ANCCAN_11194</name>
</gene>
<protein>
    <submittedName>
        <fullName evidence="3">Enoyl-CoA hydratase/isomerase family protein</fullName>
    </submittedName>
</protein>
<name>A0A368GEJ2_ANCCA</name>
<keyword evidence="3" id="KW-0413">Isomerase</keyword>
<dbReference type="EMBL" id="JOJR01000178">
    <property type="protein sequence ID" value="RCN42806.1"/>
    <property type="molecule type" value="Genomic_DNA"/>
</dbReference>
<dbReference type="Gene3D" id="3.90.226.10">
    <property type="entry name" value="2-enoyl-CoA Hydratase, Chain A, domain 1"/>
    <property type="match status" value="1"/>
</dbReference>